<keyword evidence="3" id="KW-1185">Reference proteome</keyword>
<reference evidence="2 3" key="1">
    <citation type="submission" date="2015-10" db="EMBL/GenBank/DDBJ databases">
        <title>Full genome of DAOMC 229536 Phialocephala scopiformis, a fungal endophyte of spruce producing the potent anti-insectan compound rugulosin.</title>
        <authorList>
            <consortium name="DOE Joint Genome Institute"/>
            <person name="Walker A.K."/>
            <person name="Frasz S.L."/>
            <person name="Seifert K.A."/>
            <person name="Miller J.D."/>
            <person name="Mondo S.J."/>
            <person name="Labutti K."/>
            <person name="Lipzen A."/>
            <person name="Dockter R."/>
            <person name="Kennedy M."/>
            <person name="Grigoriev I.V."/>
            <person name="Spatafora J.W."/>
        </authorList>
    </citation>
    <scope>NUCLEOTIDE SEQUENCE [LARGE SCALE GENOMIC DNA]</scope>
    <source>
        <strain evidence="2 3">CBS 120377</strain>
    </source>
</reference>
<evidence type="ECO:0000256" key="1">
    <source>
        <dbReference type="SAM" id="Phobius"/>
    </source>
</evidence>
<dbReference type="RefSeq" id="XP_018069516.1">
    <property type="nucleotide sequence ID" value="XM_018219995.1"/>
</dbReference>
<keyword evidence="1" id="KW-1133">Transmembrane helix</keyword>
<dbReference type="EMBL" id="KQ947418">
    <property type="protein sequence ID" value="KUJ15161.1"/>
    <property type="molecule type" value="Genomic_DNA"/>
</dbReference>
<dbReference type="Proteomes" id="UP000070700">
    <property type="component" value="Unassembled WGS sequence"/>
</dbReference>
<gene>
    <name evidence="2" type="ORF">LY89DRAFT_735294</name>
</gene>
<keyword evidence="1" id="KW-0472">Membrane</keyword>
<name>A0A194X4Q8_MOLSC</name>
<sequence length="121" mass="13760">MGGAAGATVGIAIVSIFAIVMLTVFFGFLPLEIIVGVVGGSIFLGGVIYVLHRTRATWTPWGPALVVWWRDVRTRGRERRVREREEREERRIRERERRRAALGPIAVEEMGVPERVHLRGW</sequence>
<evidence type="ECO:0000313" key="3">
    <source>
        <dbReference type="Proteomes" id="UP000070700"/>
    </source>
</evidence>
<dbReference type="InParanoid" id="A0A194X4Q8"/>
<feature type="transmembrane region" description="Helical" evidence="1">
    <location>
        <begin position="33"/>
        <end position="51"/>
    </location>
</feature>
<keyword evidence="1" id="KW-0812">Transmembrane</keyword>
<organism evidence="2 3">
    <name type="scientific">Mollisia scopiformis</name>
    <name type="common">Conifer needle endophyte fungus</name>
    <name type="synonym">Phialocephala scopiformis</name>
    <dbReference type="NCBI Taxonomy" id="149040"/>
    <lineage>
        <taxon>Eukaryota</taxon>
        <taxon>Fungi</taxon>
        <taxon>Dikarya</taxon>
        <taxon>Ascomycota</taxon>
        <taxon>Pezizomycotina</taxon>
        <taxon>Leotiomycetes</taxon>
        <taxon>Helotiales</taxon>
        <taxon>Mollisiaceae</taxon>
        <taxon>Mollisia</taxon>
    </lineage>
</organism>
<dbReference type="GeneID" id="28829721"/>
<accession>A0A194X4Q8</accession>
<dbReference type="AlphaFoldDB" id="A0A194X4Q8"/>
<protein>
    <submittedName>
        <fullName evidence="2">Uncharacterized protein</fullName>
    </submittedName>
</protein>
<proteinExistence type="predicted"/>
<evidence type="ECO:0000313" key="2">
    <source>
        <dbReference type="EMBL" id="KUJ15161.1"/>
    </source>
</evidence>
<dbReference type="KEGG" id="psco:LY89DRAFT_735294"/>
<feature type="transmembrane region" description="Helical" evidence="1">
    <location>
        <begin position="7"/>
        <end position="27"/>
    </location>
</feature>